<comment type="caution">
    <text evidence="1">The sequence shown here is derived from an EMBL/GenBank/DDBJ whole genome shotgun (WGS) entry which is preliminary data.</text>
</comment>
<name>X0UCK8_9ZZZZ</name>
<proteinExistence type="predicted"/>
<organism evidence="1">
    <name type="scientific">marine sediment metagenome</name>
    <dbReference type="NCBI Taxonomy" id="412755"/>
    <lineage>
        <taxon>unclassified sequences</taxon>
        <taxon>metagenomes</taxon>
        <taxon>ecological metagenomes</taxon>
    </lineage>
</organism>
<sequence>KMSNPKSTAPVERITNLTNEKNVRRIIKNIQSLTADYTKRYPKGKNIPEILDYDVATIVDAATQIQNALNELRKNGNYIGAEHENGGKYNVYGDAGKGNIPNRLNILPFVTTDDKYVGKILFNDIKFFNHWYKQLSNVGDIIERINNDTYWGKAEGKSFSVIEDRDKIGLLQGFSEKANKSEKRSISNALVLKIGPKGAKWEESKEVITYRTAQLEKTGYPKNGVETQFFAPDSSDIPPAMISGFNNWLNEKLNIVKQDNGKIRQIGITLIASTNTV</sequence>
<gene>
    <name evidence="1" type="ORF">S01H1_28737</name>
</gene>
<feature type="non-terminal residue" evidence="1">
    <location>
        <position position="277"/>
    </location>
</feature>
<dbReference type="AlphaFoldDB" id="X0UCK8"/>
<evidence type="ECO:0000313" key="1">
    <source>
        <dbReference type="EMBL" id="GAF86215.1"/>
    </source>
</evidence>
<feature type="non-terminal residue" evidence="1">
    <location>
        <position position="1"/>
    </location>
</feature>
<dbReference type="EMBL" id="BARS01017581">
    <property type="protein sequence ID" value="GAF86215.1"/>
    <property type="molecule type" value="Genomic_DNA"/>
</dbReference>
<accession>X0UCK8</accession>
<reference evidence="1" key="1">
    <citation type="journal article" date="2014" name="Front. Microbiol.">
        <title>High frequency of phylogenetically diverse reductive dehalogenase-homologous genes in deep subseafloor sedimentary metagenomes.</title>
        <authorList>
            <person name="Kawai M."/>
            <person name="Futagami T."/>
            <person name="Toyoda A."/>
            <person name="Takaki Y."/>
            <person name="Nishi S."/>
            <person name="Hori S."/>
            <person name="Arai W."/>
            <person name="Tsubouchi T."/>
            <person name="Morono Y."/>
            <person name="Uchiyama I."/>
            <person name="Ito T."/>
            <person name="Fujiyama A."/>
            <person name="Inagaki F."/>
            <person name="Takami H."/>
        </authorList>
    </citation>
    <scope>NUCLEOTIDE SEQUENCE</scope>
    <source>
        <strain evidence="1">Expedition CK06-06</strain>
    </source>
</reference>
<protein>
    <submittedName>
        <fullName evidence="1">Uncharacterized protein</fullName>
    </submittedName>
</protein>